<dbReference type="Pfam" id="PF14718">
    <property type="entry name" value="SLT_L"/>
    <property type="match status" value="1"/>
</dbReference>
<feature type="signal peptide" evidence="4">
    <location>
        <begin position="1"/>
        <end position="19"/>
    </location>
</feature>
<name>A0A4Y9K6G4_9PAST</name>
<dbReference type="GO" id="GO:0000270">
    <property type="term" value="P:peptidoglycan metabolic process"/>
    <property type="evidence" value="ECO:0007669"/>
    <property type="project" value="InterPro"/>
</dbReference>
<evidence type="ECO:0000313" key="8">
    <source>
        <dbReference type="Proteomes" id="UP000297396"/>
    </source>
</evidence>
<dbReference type="PANTHER" id="PTHR37423">
    <property type="entry name" value="SOLUBLE LYTIC MUREIN TRANSGLYCOSYLASE-RELATED"/>
    <property type="match status" value="1"/>
</dbReference>
<dbReference type="OrthoDB" id="92254at2"/>
<dbReference type="Pfam" id="PF01464">
    <property type="entry name" value="SLT"/>
    <property type="match status" value="1"/>
</dbReference>
<dbReference type="SUPFAM" id="SSF48435">
    <property type="entry name" value="Bacterial muramidases"/>
    <property type="match status" value="1"/>
</dbReference>
<dbReference type="InterPro" id="IPR037061">
    <property type="entry name" value="Lytic_TGlycoase_superhlx_L_sf"/>
</dbReference>
<dbReference type="GO" id="GO:0004553">
    <property type="term" value="F:hydrolase activity, hydrolyzing O-glycosyl compounds"/>
    <property type="evidence" value="ECO:0007669"/>
    <property type="project" value="InterPro"/>
</dbReference>
<evidence type="ECO:0000259" key="6">
    <source>
        <dbReference type="Pfam" id="PF14718"/>
    </source>
</evidence>
<dbReference type="InterPro" id="IPR023346">
    <property type="entry name" value="Lysozyme-like_dom_sf"/>
</dbReference>
<dbReference type="GO" id="GO:0016020">
    <property type="term" value="C:membrane"/>
    <property type="evidence" value="ECO:0007669"/>
    <property type="project" value="InterPro"/>
</dbReference>
<dbReference type="AlphaFoldDB" id="A0A4Y9K6G4"/>
<dbReference type="Gene3D" id="1.10.530.10">
    <property type="match status" value="1"/>
</dbReference>
<dbReference type="InterPro" id="IPR012289">
    <property type="entry name" value="Lytic_TGlycosylase_superhlx_L"/>
</dbReference>
<feature type="domain" description="Lytic transglycosylase superhelical linker" evidence="6">
    <location>
        <begin position="478"/>
        <end position="543"/>
    </location>
</feature>
<dbReference type="GO" id="GO:0008933">
    <property type="term" value="F:peptidoglycan lytic transglycosylase activity"/>
    <property type="evidence" value="ECO:0007669"/>
    <property type="project" value="InterPro"/>
</dbReference>
<proteinExistence type="inferred from homology"/>
<dbReference type="InterPro" id="IPR000189">
    <property type="entry name" value="Transglyc_AS"/>
</dbReference>
<reference evidence="7 8" key="1">
    <citation type="submission" date="2019-03" db="EMBL/GenBank/DDBJ databases">
        <title>Diversity of the mouse oral microbiome.</title>
        <authorList>
            <person name="Joseph S."/>
            <person name="Aduse-Opoku J."/>
            <person name="Curtis M."/>
            <person name="Wade W."/>
            <person name="Hashim A."/>
        </authorList>
    </citation>
    <scope>NUCLEOTIDE SEQUENCE [LARGE SCALE GENOMIC DNA]</scope>
    <source>
        <strain evidence="7 8">WT12</strain>
    </source>
</reference>
<evidence type="ECO:0000256" key="4">
    <source>
        <dbReference type="SAM" id="SignalP"/>
    </source>
</evidence>
<evidence type="ECO:0000259" key="5">
    <source>
        <dbReference type="Pfam" id="PF01464"/>
    </source>
</evidence>
<evidence type="ECO:0000256" key="1">
    <source>
        <dbReference type="ARBA" id="ARBA00007734"/>
    </source>
</evidence>
<organism evidence="7 8">
    <name type="scientific">Muribacter muris</name>
    <dbReference type="NCBI Taxonomy" id="67855"/>
    <lineage>
        <taxon>Bacteria</taxon>
        <taxon>Pseudomonadati</taxon>
        <taxon>Pseudomonadota</taxon>
        <taxon>Gammaproteobacteria</taxon>
        <taxon>Pasteurellales</taxon>
        <taxon>Pasteurellaceae</taxon>
        <taxon>Muribacter</taxon>
    </lineage>
</organism>
<comment type="caution">
    <text evidence="7">The sequence shown here is derived from an EMBL/GenBank/DDBJ whole genome shotgun (WGS) entry which is preliminary data.</text>
</comment>
<gene>
    <name evidence="7" type="ORF">E4T80_02540</name>
</gene>
<dbReference type="InterPro" id="IPR008258">
    <property type="entry name" value="Transglycosylase_SLT_dom_1"/>
</dbReference>
<evidence type="ECO:0000313" key="7">
    <source>
        <dbReference type="EMBL" id="TFV12226.1"/>
    </source>
</evidence>
<dbReference type="Gene3D" id="1.10.1240.20">
    <property type="entry name" value="Lytic transglycosylase, superhelical linker domain"/>
    <property type="match status" value="1"/>
</dbReference>
<evidence type="ECO:0000256" key="3">
    <source>
        <dbReference type="SAM" id="Coils"/>
    </source>
</evidence>
<sequence>MMWKKTLVSLLLFSSATMAKSEKHSVSAPELDALKQQWTQAYQQAQQTLVVEREQFLQLEALLKNAEKQGKLSDRVLALAKRLISDDYPLKPDADWLIFKALVASERFTPEQLEHEVAQFAAQYPLIAKRNRLAQLPYTHYYQAQKLPELIAYSQAVPPETMDNMCRVFAAKFQLLAEKTALNPEAEQAGSPANASPEMGELLTAFDTFWQGKIAQQNEKLGEAEASYWRKNAVLPLECGGIEAYWRDQGLKTAAKIQQKALYLFQLGAKPALVSLNENSQDPELNSWLTALEKLLAEPKNLQHFVQNQPLTEVNRRIIEKAFPAFVRTLAEQMDNPNFSVYQGWAEKWGLSEETQKAWKMAFISRVFDNLEPAFQLWRDEQLLALKADQLTERRLRTAIFQQTPLKPWLDNLTPQAKEKAEWRYWQAKADPKQRNVLLNALTMERGFYPMLAAHALGKPYTLNLPSVVPLMPHQQAQFTPALERVRELRALKRFEAAKTAWIDLLQAVSFDEKIALTDYANGQSWVDLAVEGTIQAKAWDYVQLRLPNTYAQWFDLHLTDHNITKTFAMAIARQESAWNAQARSHANAQGLMQMLPSTAKQTADNQQLPFSELDLLDPFKNIMLGTAHLAELNEKYPNNRILIAAAYNAGPHRVKTWLERAGGRLAMDEFIASIPFLETRGYVQNVLAYDYYYQLLQNQPHKMMFTQAEQGSY</sequence>
<feature type="domain" description="Transglycosylase SLT" evidence="5">
    <location>
        <begin position="562"/>
        <end position="664"/>
    </location>
</feature>
<feature type="chain" id="PRO_5021325388" evidence="4">
    <location>
        <begin position="20"/>
        <end position="714"/>
    </location>
</feature>
<dbReference type="SUPFAM" id="SSF53955">
    <property type="entry name" value="Lysozyme-like"/>
    <property type="match status" value="1"/>
</dbReference>
<comment type="similarity">
    <text evidence="1">Belongs to the transglycosylase Slt family.</text>
</comment>
<dbReference type="Gene3D" id="1.25.20.10">
    <property type="entry name" value="Bacterial muramidases"/>
    <property type="match status" value="1"/>
</dbReference>
<keyword evidence="2 4" id="KW-0732">Signal</keyword>
<dbReference type="EMBL" id="SPPA01000004">
    <property type="protein sequence ID" value="TFV12226.1"/>
    <property type="molecule type" value="Genomic_DNA"/>
</dbReference>
<keyword evidence="3" id="KW-0175">Coiled coil</keyword>
<feature type="coiled-coil region" evidence="3">
    <location>
        <begin position="35"/>
        <end position="69"/>
    </location>
</feature>
<dbReference type="CDD" id="cd13401">
    <property type="entry name" value="Slt70-like"/>
    <property type="match status" value="1"/>
</dbReference>
<dbReference type="Proteomes" id="UP000297396">
    <property type="component" value="Unassembled WGS sequence"/>
</dbReference>
<dbReference type="InterPro" id="IPR008939">
    <property type="entry name" value="Lytic_TGlycosylase_superhlx_U"/>
</dbReference>
<dbReference type="PANTHER" id="PTHR37423:SF5">
    <property type="entry name" value="SOLUBLE LYTIC MUREIN TRANSGLYCOSYLASE"/>
    <property type="match status" value="1"/>
</dbReference>
<dbReference type="GO" id="GO:0042597">
    <property type="term" value="C:periplasmic space"/>
    <property type="evidence" value="ECO:0007669"/>
    <property type="project" value="InterPro"/>
</dbReference>
<dbReference type="PROSITE" id="PS00922">
    <property type="entry name" value="TRANSGLYCOSYLASE"/>
    <property type="match status" value="1"/>
</dbReference>
<accession>A0A4Y9K6G4</accession>
<protein>
    <submittedName>
        <fullName evidence="7">Lytic murein transglycosylase</fullName>
    </submittedName>
</protein>
<evidence type="ECO:0000256" key="2">
    <source>
        <dbReference type="ARBA" id="ARBA00022729"/>
    </source>
</evidence>